<name>A0A0H3ZRD4_VIBSP</name>
<dbReference type="EMBL" id="KP795521">
    <property type="protein sequence ID" value="AKN37007.1"/>
    <property type="molecule type" value="Genomic_DNA"/>
</dbReference>
<evidence type="ECO:0000313" key="2">
    <source>
        <dbReference type="EMBL" id="AKN37007.1"/>
    </source>
</evidence>
<accession>A0A0H3ZRD4</accession>
<dbReference type="AlphaFoldDB" id="A0A0H3ZRD4"/>
<proteinExistence type="predicted"/>
<reference evidence="2" key="1">
    <citation type="journal article" date="2015" name="MBio">
        <title>Eco-Evolutionary Dynamics of Episomes among Ecologically Cohesive Bacterial Populations.</title>
        <authorList>
            <person name="Xue H."/>
            <person name="Cordero O.X."/>
            <person name="Camas F.M."/>
            <person name="Trimble W."/>
            <person name="Meyer F."/>
            <person name="Guglielmini J."/>
            <person name="Rocha E.P."/>
            <person name="Polz M.F."/>
        </authorList>
    </citation>
    <scope>NUCLEOTIDE SEQUENCE</scope>
    <source>
        <strain evidence="2">FF_308</strain>
    </source>
</reference>
<sequence>MFEYHFSEPLGCPLSQYRSALQGRAAFIYPCKSGCGERRLTACEPVNDASERKSAHKKTSLTRTYSKAGRATRRHDEAQLRSSVGVQDCSDILLDRVCREAHSGAARSDTPG</sequence>
<organism evidence="2">
    <name type="scientific">Vibrio splendidus</name>
    <dbReference type="NCBI Taxonomy" id="29497"/>
    <lineage>
        <taxon>Bacteria</taxon>
        <taxon>Pseudomonadati</taxon>
        <taxon>Pseudomonadota</taxon>
        <taxon>Gammaproteobacteria</taxon>
        <taxon>Vibrionales</taxon>
        <taxon>Vibrionaceae</taxon>
        <taxon>Vibrio</taxon>
    </lineage>
</organism>
<feature type="region of interest" description="Disordered" evidence="1">
    <location>
        <begin position="48"/>
        <end position="80"/>
    </location>
</feature>
<protein>
    <submittedName>
        <fullName evidence="2">Uncharacterized protein</fullName>
    </submittedName>
</protein>
<evidence type="ECO:0000256" key="1">
    <source>
        <dbReference type="SAM" id="MobiDB-lite"/>
    </source>
</evidence>